<dbReference type="PANTHER" id="PTHR12147">
    <property type="entry name" value="METALLOPEPTIDASE M28 FAMILY MEMBER"/>
    <property type="match status" value="1"/>
</dbReference>
<keyword evidence="6" id="KW-0378">Hydrolase</keyword>
<dbReference type="GO" id="GO:0004177">
    <property type="term" value="F:aminopeptidase activity"/>
    <property type="evidence" value="ECO:0007669"/>
    <property type="project" value="UniProtKB-KW"/>
</dbReference>
<feature type="signal peptide" evidence="9">
    <location>
        <begin position="1"/>
        <end position="29"/>
    </location>
</feature>
<keyword evidence="3" id="KW-0645">Protease</keyword>
<keyword evidence="13" id="KW-1185">Reference proteome</keyword>
<evidence type="ECO:0000256" key="5">
    <source>
        <dbReference type="ARBA" id="ARBA00022729"/>
    </source>
</evidence>
<gene>
    <name evidence="12" type="primary">paaP_1</name>
    <name evidence="12" type="ORF">GCM10009560_59860</name>
</gene>
<keyword evidence="5 9" id="KW-0732">Signal</keyword>
<dbReference type="SUPFAM" id="SSF53187">
    <property type="entry name" value="Zn-dependent exopeptidases"/>
    <property type="match status" value="1"/>
</dbReference>
<feature type="domain" description="PA" evidence="10">
    <location>
        <begin position="146"/>
        <end position="238"/>
    </location>
</feature>
<dbReference type="Pfam" id="PF02225">
    <property type="entry name" value="PA"/>
    <property type="match status" value="1"/>
</dbReference>
<protein>
    <submittedName>
        <fullName evidence="12">Aminopeptidase PaaP</fullName>
    </submittedName>
</protein>
<evidence type="ECO:0000259" key="10">
    <source>
        <dbReference type="Pfam" id="PF02225"/>
    </source>
</evidence>
<name>A0ABN1QPT2_9ACTN</name>
<keyword evidence="2 12" id="KW-0031">Aminopeptidase</keyword>
<keyword evidence="4" id="KW-0479">Metal-binding</keyword>
<dbReference type="InterPro" id="IPR046450">
    <property type="entry name" value="PA_dom_sf"/>
</dbReference>
<dbReference type="InterPro" id="IPR041756">
    <property type="entry name" value="M28_SGAP-like"/>
</dbReference>
<proteinExistence type="inferred from homology"/>
<dbReference type="Pfam" id="PF04389">
    <property type="entry name" value="Peptidase_M28"/>
    <property type="match status" value="1"/>
</dbReference>
<evidence type="ECO:0000256" key="9">
    <source>
        <dbReference type="SAM" id="SignalP"/>
    </source>
</evidence>
<evidence type="ECO:0000256" key="1">
    <source>
        <dbReference type="ARBA" id="ARBA00005957"/>
    </source>
</evidence>
<dbReference type="PANTHER" id="PTHR12147:SF26">
    <property type="entry name" value="PEPTIDASE M28 DOMAIN-CONTAINING PROTEIN"/>
    <property type="match status" value="1"/>
</dbReference>
<dbReference type="RefSeq" id="WP_343953466.1">
    <property type="nucleotide sequence ID" value="NZ_BAAAHQ010000037.1"/>
</dbReference>
<evidence type="ECO:0000256" key="7">
    <source>
        <dbReference type="ARBA" id="ARBA00022833"/>
    </source>
</evidence>
<evidence type="ECO:0000256" key="2">
    <source>
        <dbReference type="ARBA" id="ARBA00022438"/>
    </source>
</evidence>
<feature type="region of interest" description="Disordered" evidence="8">
    <location>
        <begin position="497"/>
        <end position="516"/>
    </location>
</feature>
<dbReference type="EMBL" id="BAAAHQ010000037">
    <property type="protein sequence ID" value="GAA0945130.1"/>
    <property type="molecule type" value="Genomic_DNA"/>
</dbReference>
<evidence type="ECO:0000256" key="6">
    <source>
        <dbReference type="ARBA" id="ARBA00022801"/>
    </source>
</evidence>
<feature type="domain" description="Peptidase M28" evidence="11">
    <location>
        <begin position="261"/>
        <end position="475"/>
    </location>
</feature>
<keyword evidence="7" id="KW-0862">Zinc</keyword>
<comment type="similarity">
    <text evidence="1">Belongs to the peptidase M28 family. M28A subfamily.</text>
</comment>
<organism evidence="12 13">
    <name type="scientific">Nonomuraea longicatena</name>
    <dbReference type="NCBI Taxonomy" id="83682"/>
    <lineage>
        <taxon>Bacteria</taxon>
        <taxon>Bacillati</taxon>
        <taxon>Actinomycetota</taxon>
        <taxon>Actinomycetes</taxon>
        <taxon>Streptosporangiales</taxon>
        <taxon>Streptosporangiaceae</taxon>
        <taxon>Nonomuraea</taxon>
    </lineage>
</organism>
<reference evidence="12 13" key="1">
    <citation type="journal article" date="2019" name="Int. J. Syst. Evol. Microbiol.">
        <title>The Global Catalogue of Microorganisms (GCM) 10K type strain sequencing project: providing services to taxonomists for standard genome sequencing and annotation.</title>
        <authorList>
            <consortium name="The Broad Institute Genomics Platform"/>
            <consortium name="The Broad Institute Genome Sequencing Center for Infectious Disease"/>
            <person name="Wu L."/>
            <person name="Ma J."/>
        </authorList>
    </citation>
    <scope>NUCLEOTIDE SEQUENCE [LARGE SCALE GENOMIC DNA]</scope>
    <source>
        <strain evidence="12 13">JCM 11136</strain>
    </source>
</reference>
<evidence type="ECO:0000256" key="4">
    <source>
        <dbReference type="ARBA" id="ARBA00022723"/>
    </source>
</evidence>
<dbReference type="SUPFAM" id="SSF52025">
    <property type="entry name" value="PA domain"/>
    <property type="match status" value="1"/>
</dbReference>
<accession>A0ABN1QPT2</accession>
<evidence type="ECO:0000259" key="11">
    <source>
        <dbReference type="Pfam" id="PF04389"/>
    </source>
</evidence>
<dbReference type="Proteomes" id="UP001501578">
    <property type="component" value="Unassembled WGS sequence"/>
</dbReference>
<dbReference type="InterPro" id="IPR007484">
    <property type="entry name" value="Peptidase_M28"/>
</dbReference>
<evidence type="ECO:0000256" key="3">
    <source>
        <dbReference type="ARBA" id="ARBA00022670"/>
    </source>
</evidence>
<dbReference type="InterPro" id="IPR045175">
    <property type="entry name" value="M28_fam"/>
</dbReference>
<dbReference type="Gene3D" id="3.50.30.30">
    <property type="match status" value="1"/>
</dbReference>
<evidence type="ECO:0000313" key="12">
    <source>
        <dbReference type="EMBL" id="GAA0945130.1"/>
    </source>
</evidence>
<dbReference type="Gene3D" id="3.40.630.10">
    <property type="entry name" value="Zn peptidases"/>
    <property type="match status" value="2"/>
</dbReference>
<dbReference type="CDD" id="cd04818">
    <property type="entry name" value="PA_subtilisin_1"/>
    <property type="match status" value="1"/>
</dbReference>
<dbReference type="CDD" id="cd03876">
    <property type="entry name" value="M28_SGAP_like"/>
    <property type="match status" value="1"/>
</dbReference>
<feature type="chain" id="PRO_5045471270" evidence="9">
    <location>
        <begin position="30"/>
        <end position="516"/>
    </location>
</feature>
<comment type="caution">
    <text evidence="12">The sequence shown here is derived from an EMBL/GenBank/DDBJ whole genome shotgun (WGS) entry which is preliminary data.</text>
</comment>
<sequence length="516" mass="54466">MRRRIVVATAVVLVTPLLAPILAAAPAHADRGGDPARKLVQDVKGHKVKRHLRVLDAIARASGGTRVSSTPGYDRSRDYVAALLRGAGYKVTVQPFEFTFDGYKTPPVMQRVSPSPKTWKNGFFNDYVAMSGSPSGGAEGRIQAVDLVLPPAPTPSSTSGCEAGDFAGFTAGGVALLQRGTCNFAVKVKNAQEAGASAAIVFNEGQDGRTEVDLNPTLSDPSITIPAFFASFAAGSDLAATAGATVKLNWDPIVEQRTTYNVIAESRRGRADNVVMMGAHLDSVQEGPGINDNGSGTAALLEVALRMAKHKPANQVRFGFWGAEEFGLLGSKHYVETLPQAEKDKIGLYLNYDMVASPNFVYQVYDGDGDAFGVPGPQGSAQLEKDFQDFYAGRGLPHKPSEFDGRSDYKAFIDAGIAGGGLFTGAEKRKTAEEAALFGGTAGIPYDPCYHGDCDDIRNISDTALDVNSDAIAMLAGKYVYSEAALDAIHRPGAPHAVPAAKRSMEHGHDPASAAS</sequence>
<evidence type="ECO:0000256" key="8">
    <source>
        <dbReference type="SAM" id="MobiDB-lite"/>
    </source>
</evidence>
<evidence type="ECO:0000313" key="13">
    <source>
        <dbReference type="Proteomes" id="UP001501578"/>
    </source>
</evidence>
<dbReference type="InterPro" id="IPR003137">
    <property type="entry name" value="PA_domain"/>
</dbReference>